<comment type="similarity">
    <text evidence="1">Belongs to the CTAG/PCC1 family.</text>
</comment>
<dbReference type="InterPro" id="IPR015419">
    <property type="entry name" value="CTAG/Pcc1"/>
</dbReference>
<proteinExistence type="inferred from homology"/>
<sequence>MILESKTTFETNNSSTANNIYRTLEPELETLVSERSSVELLANGTKLELKIRSNDIISMRAALNTWLRLIKISYEVFNSFDQIH</sequence>
<protein>
    <recommendedName>
        <fullName evidence="4">KEOPS complex Pcc1-like subunit</fullName>
    </recommendedName>
</protein>
<dbReference type="Proteomes" id="UP000284763">
    <property type="component" value="Unassembled WGS sequence"/>
</dbReference>
<reference evidence="2 3" key="1">
    <citation type="submission" date="2018-08" db="EMBL/GenBank/DDBJ databases">
        <title>The metabolism and importance of syntrophic acetate oxidation coupled to methane or sulfide production in haloalkaline environments.</title>
        <authorList>
            <person name="Timmers P.H.A."/>
            <person name="Vavourakis C.D."/>
            <person name="Sorokin D.Y."/>
            <person name="Sinninghe Damste J.S."/>
            <person name="Muyzer G."/>
            <person name="Stams A.J.M."/>
            <person name="Plugge C.M."/>
        </authorList>
    </citation>
    <scope>NUCLEOTIDE SEQUENCE [LARGE SCALE GENOMIC DNA]</scope>
    <source>
        <strain evidence="2">MSAO_Arc3</strain>
    </source>
</reference>
<name>A0A3R8C6E6_9EURY</name>
<evidence type="ECO:0008006" key="4">
    <source>
        <dbReference type="Google" id="ProtNLM"/>
    </source>
</evidence>
<accession>A0A3R8C6E6</accession>
<dbReference type="AlphaFoldDB" id="A0A3R8C6E6"/>
<evidence type="ECO:0000256" key="1">
    <source>
        <dbReference type="ARBA" id="ARBA00007073"/>
    </source>
</evidence>
<gene>
    <name evidence="2" type="ORF">D5R95_08665</name>
</gene>
<dbReference type="Pfam" id="PF09341">
    <property type="entry name" value="Pcc1"/>
    <property type="match status" value="1"/>
</dbReference>
<dbReference type="NCBIfam" id="NF011470">
    <property type="entry name" value="PRK14887.1"/>
    <property type="match status" value="1"/>
</dbReference>
<evidence type="ECO:0000313" key="3">
    <source>
        <dbReference type="Proteomes" id="UP000284763"/>
    </source>
</evidence>
<dbReference type="Gene3D" id="3.30.310.50">
    <property type="entry name" value="Alpha-D-phosphohexomutase, C-terminal domain"/>
    <property type="match status" value="1"/>
</dbReference>
<comment type="caution">
    <text evidence="2">The sequence shown here is derived from an EMBL/GenBank/DDBJ whole genome shotgun (WGS) entry which is preliminary data.</text>
</comment>
<dbReference type="EMBL" id="QZAB01000552">
    <property type="protein sequence ID" value="RQD80574.1"/>
    <property type="molecule type" value="Genomic_DNA"/>
</dbReference>
<evidence type="ECO:0000313" key="2">
    <source>
        <dbReference type="EMBL" id="RQD80574.1"/>
    </source>
</evidence>
<organism evidence="2 3">
    <name type="scientific">Methanosalsum natronophilum</name>
    <dbReference type="NCBI Taxonomy" id="768733"/>
    <lineage>
        <taxon>Archaea</taxon>
        <taxon>Methanobacteriati</taxon>
        <taxon>Methanobacteriota</taxon>
        <taxon>Stenosarchaea group</taxon>
        <taxon>Methanomicrobia</taxon>
        <taxon>Methanosarcinales</taxon>
        <taxon>Methanosarcinaceae</taxon>
        <taxon>Methanosalsum</taxon>
    </lineage>
</organism>